<dbReference type="InterPro" id="IPR037108">
    <property type="entry name" value="TM1727-like_C_sf"/>
</dbReference>
<dbReference type="Gene3D" id="3.40.50.720">
    <property type="entry name" value="NAD(P)-binding Rossmann-like Domain"/>
    <property type="match status" value="1"/>
</dbReference>
<evidence type="ECO:0000313" key="2">
    <source>
        <dbReference type="EMBL" id="CAB4955503.1"/>
    </source>
</evidence>
<organism evidence="2">
    <name type="scientific">freshwater metagenome</name>
    <dbReference type="NCBI Taxonomy" id="449393"/>
    <lineage>
        <taxon>unclassified sequences</taxon>
        <taxon>metagenomes</taxon>
        <taxon>ecological metagenomes</taxon>
    </lineage>
</organism>
<accession>A0A6J7KKZ0</accession>
<dbReference type="SUPFAM" id="SSF48179">
    <property type="entry name" value="6-phosphogluconate dehydrogenase C-terminal domain-like"/>
    <property type="match status" value="1"/>
</dbReference>
<dbReference type="PANTHER" id="PTHR40459:SF1">
    <property type="entry name" value="CONSERVED HYPOTHETICAL ALANINE AND LEUCINE RICH PROTEIN"/>
    <property type="match status" value="1"/>
</dbReference>
<dbReference type="InterPro" id="IPR018931">
    <property type="entry name" value="DUF2520"/>
</dbReference>
<dbReference type="SUPFAM" id="SSF51735">
    <property type="entry name" value="NAD(P)-binding Rossmann-fold domains"/>
    <property type="match status" value="1"/>
</dbReference>
<proteinExistence type="predicted"/>
<name>A0A6J7KKZ0_9ZZZZ</name>
<dbReference type="PANTHER" id="PTHR40459">
    <property type="entry name" value="CONSERVED HYPOTHETICAL ALANINE AND LEUCINE RICH PROTEIN"/>
    <property type="match status" value="1"/>
</dbReference>
<reference evidence="2" key="1">
    <citation type="submission" date="2020-05" db="EMBL/GenBank/DDBJ databases">
        <authorList>
            <person name="Chiriac C."/>
            <person name="Salcher M."/>
            <person name="Ghai R."/>
            <person name="Kavagutti S V."/>
        </authorList>
    </citation>
    <scope>NUCLEOTIDE SEQUENCE</scope>
</reference>
<dbReference type="AlphaFoldDB" id="A0A6J7KKZ0"/>
<dbReference type="InterPro" id="IPR036291">
    <property type="entry name" value="NAD(P)-bd_dom_sf"/>
</dbReference>
<evidence type="ECO:0000259" key="1">
    <source>
        <dbReference type="Pfam" id="PF10728"/>
    </source>
</evidence>
<protein>
    <submittedName>
        <fullName evidence="2">Unannotated protein</fullName>
    </submittedName>
</protein>
<dbReference type="EMBL" id="CAFBMK010000395">
    <property type="protein sequence ID" value="CAB4955503.1"/>
    <property type="molecule type" value="Genomic_DNA"/>
</dbReference>
<dbReference type="InterPro" id="IPR008927">
    <property type="entry name" value="6-PGluconate_DH-like_C_sf"/>
</dbReference>
<gene>
    <name evidence="2" type="ORF">UFOPK3564_03738</name>
</gene>
<dbReference type="Gene3D" id="1.10.1040.20">
    <property type="entry name" value="ProC-like, C-terminal domain"/>
    <property type="match status" value="1"/>
</dbReference>
<dbReference type="Pfam" id="PF10728">
    <property type="entry name" value="DUF2520"/>
    <property type="match status" value="1"/>
</dbReference>
<feature type="domain" description="DUF2520" evidence="1">
    <location>
        <begin position="116"/>
        <end position="241"/>
    </location>
</feature>
<sequence>MDLRPRTPTGVPTPRVTVVGRGRLGTALAAQLASAGVHVDGPRGRGRDGGDADVVLLCVPDGAIADAASAIAVREGRVVGHCSGATTLAPLAPHDAFSLHPLMTVTGPASPLAGAPCAVAGSSPAALAAAEALGTAVGMRPLRVDDADRAAYHAAASVAANYLLAVEDLADRIAAGAGLDRAALAPLVRAAVDGWQDRGAAAALTGPVARGDDATVARQRAALAHRLPADDLELFDALTAATGRLARRAAGVVPEPVAAGSAS</sequence>